<dbReference type="OrthoDB" id="1434354at2759"/>
<dbReference type="Pfam" id="PF03765">
    <property type="entry name" value="CRAL_TRIO_N"/>
    <property type="match status" value="1"/>
</dbReference>
<dbReference type="Gene3D" id="1.10.8.20">
    <property type="entry name" value="N-terminal domain of phosphatidylinositol transfer protein sec14p"/>
    <property type="match status" value="1"/>
</dbReference>
<evidence type="ECO:0000256" key="7">
    <source>
        <dbReference type="ARBA" id="ARBA00038020"/>
    </source>
</evidence>
<evidence type="ECO:0000256" key="4">
    <source>
        <dbReference type="ARBA" id="ARBA00022927"/>
    </source>
</evidence>
<accession>A0A8K0GWV0</accession>
<evidence type="ECO:0000256" key="5">
    <source>
        <dbReference type="ARBA" id="ARBA00023034"/>
    </source>
</evidence>
<evidence type="ECO:0000256" key="3">
    <source>
        <dbReference type="ARBA" id="ARBA00022448"/>
    </source>
</evidence>
<dbReference type="PANTHER" id="PTHR45657:SF29">
    <property type="entry name" value="PHOSPHATIDYLINOSITOL_PHOSPHATIDYLCHOLINE TRANSFER PROTEIN SFH12"/>
    <property type="match status" value="1"/>
</dbReference>
<evidence type="ECO:0000256" key="1">
    <source>
        <dbReference type="ARBA" id="ARBA00004202"/>
    </source>
</evidence>
<dbReference type="PROSITE" id="PS50191">
    <property type="entry name" value="CRAL_TRIO"/>
    <property type="match status" value="1"/>
</dbReference>
<dbReference type="SUPFAM" id="SSF46938">
    <property type="entry name" value="CRAL/TRIO N-terminal domain"/>
    <property type="match status" value="1"/>
</dbReference>
<dbReference type="Proteomes" id="UP000796880">
    <property type="component" value="Unassembled WGS sequence"/>
</dbReference>
<dbReference type="GO" id="GO:0000139">
    <property type="term" value="C:Golgi membrane"/>
    <property type="evidence" value="ECO:0007669"/>
    <property type="project" value="UniProtKB-SubCell"/>
</dbReference>
<keyword evidence="3" id="KW-0813">Transport</keyword>
<feature type="coiled-coil region" evidence="8">
    <location>
        <begin position="509"/>
        <end position="579"/>
    </location>
</feature>
<dbReference type="GO" id="GO:0005886">
    <property type="term" value="C:plasma membrane"/>
    <property type="evidence" value="ECO:0007669"/>
    <property type="project" value="UniProtKB-SubCell"/>
</dbReference>
<comment type="caution">
    <text evidence="11">The sequence shown here is derived from an EMBL/GenBank/DDBJ whole genome shotgun (WGS) entry which is preliminary data.</text>
</comment>
<dbReference type="EMBL" id="VOIH02000008">
    <property type="protein sequence ID" value="KAF3440713.1"/>
    <property type="molecule type" value="Genomic_DNA"/>
</dbReference>
<dbReference type="InterPro" id="IPR036273">
    <property type="entry name" value="CRAL/TRIO_N_dom_sf"/>
</dbReference>
<dbReference type="FunFam" id="3.40.525.10:FF:000011">
    <property type="entry name" value="SEC14 cytosolic factor"/>
    <property type="match status" value="1"/>
</dbReference>
<dbReference type="GO" id="GO:0015031">
    <property type="term" value="P:protein transport"/>
    <property type="evidence" value="ECO:0007669"/>
    <property type="project" value="UniProtKB-KW"/>
</dbReference>
<evidence type="ECO:0000256" key="2">
    <source>
        <dbReference type="ARBA" id="ARBA00004395"/>
    </source>
</evidence>
<dbReference type="InterPro" id="IPR001251">
    <property type="entry name" value="CRAL-TRIO_dom"/>
</dbReference>
<evidence type="ECO:0000313" key="11">
    <source>
        <dbReference type="EMBL" id="KAF3440713.1"/>
    </source>
</evidence>
<protein>
    <recommendedName>
        <fullName evidence="10">CRAL-TRIO domain-containing protein</fullName>
    </recommendedName>
</protein>
<feature type="region of interest" description="Disordered" evidence="9">
    <location>
        <begin position="1"/>
        <end position="27"/>
    </location>
</feature>
<feature type="domain" description="CRAL-TRIO" evidence="10">
    <location>
        <begin position="134"/>
        <end position="308"/>
    </location>
</feature>
<dbReference type="SMART" id="SM01100">
    <property type="entry name" value="CRAL_TRIO_N"/>
    <property type="match status" value="1"/>
</dbReference>
<keyword evidence="6 8" id="KW-0175">Coiled coil</keyword>
<evidence type="ECO:0000259" key="10">
    <source>
        <dbReference type="PROSITE" id="PS50191"/>
    </source>
</evidence>
<dbReference type="Gene3D" id="3.40.525.10">
    <property type="entry name" value="CRAL-TRIO lipid binding domain"/>
    <property type="match status" value="1"/>
</dbReference>
<evidence type="ECO:0000313" key="12">
    <source>
        <dbReference type="Proteomes" id="UP000796880"/>
    </source>
</evidence>
<organism evidence="11 12">
    <name type="scientific">Rhamnella rubrinervis</name>
    <dbReference type="NCBI Taxonomy" id="2594499"/>
    <lineage>
        <taxon>Eukaryota</taxon>
        <taxon>Viridiplantae</taxon>
        <taxon>Streptophyta</taxon>
        <taxon>Embryophyta</taxon>
        <taxon>Tracheophyta</taxon>
        <taxon>Spermatophyta</taxon>
        <taxon>Magnoliopsida</taxon>
        <taxon>eudicotyledons</taxon>
        <taxon>Gunneridae</taxon>
        <taxon>Pentapetalae</taxon>
        <taxon>rosids</taxon>
        <taxon>fabids</taxon>
        <taxon>Rosales</taxon>
        <taxon>Rhamnaceae</taxon>
        <taxon>rhamnoid group</taxon>
        <taxon>Rhamneae</taxon>
        <taxon>Rhamnella</taxon>
    </lineage>
</organism>
<keyword evidence="12" id="KW-1185">Reference proteome</keyword>
<feature type="compositionally biased region" description="Basic and acidic residues" evidence="9">
    <location>
        <begin position="9"/>
        <end position="23"/>
    </location>
</feature>
<dbReference type="InterPro" id="IPR011074">
    <property type="entry name" value="CRAL/TRIO_N_dom"/>
</dbReference>
<name>A0A8K0GWV0_9ROSA</name>
<dbReference type="InterPro" id="IPR051026">
    <property type="entry name" value="PI/PC_transfer"/>
</dbReference>
<dbReference type="SMART" id="SM00516">
    <property type="entry name" value="SEC14"/>
    <property type="match status" value="1"/>
</dbReference>
<evidence type="ECO:0000256" key="8">
    <source>
        <dbReference type="SAM" id="Coils"/>
    </source>
</evidence>
<reference evidence="11" key="1">
    <citation type="submission" date="2020-03" db="EMBL/GenBank/DDBJ databases">
        <title>A high-quality chromosome-level genome assembly of a woody plant with both climbing and erect habits, Rhamnella rubrinervis.</title>
        <authorList>
            <person name="Lu Z."/>
            <person name="Yang Y."/>
            <person name="Zhu X."/>
            <person name="Sun Y."/>
        </authorList>
    </citation>
    <scope>NUCLEOTIDE SEQUENCE</scope>
    <source>
        <strain evidence="11">BYM</strain>
        <tissue evidence="11">Leaf</tissue>
    </source>
</reference>
<dbReference type="PANTHER" id="PTHR45657">
    <property type="entry name" value="CRAL-TRIO DOMAIN-CONTAINING PROTEIN YKL091C-RELATED"/>
    <property type="match status" value="1"/>
</dbReference>
<dbReference type="InterPro" id="IPR036865">
    <property type="entry name" value="CRAL-TRIO_dom_sf"/>
</dbReference>
<sequence length="615" mass="70638">MSGTLSQPAHERSDENSEDERRTRMGSFKKKAINASTKFRHSFQRKGRRSSKVMSVEIEDVHVAEEVQAVDAFRQALILEELLPARHDDYHTMLRFLKARKFEIEKTKQMWTDMLQWRKEFGSDTIMEEFDYKELPEVLEYYPQGNHGVDKEGRPVYIERLGQVDANKLLQVTTMDRYLKYHVREFERTFNVKFPACSIAARKHIDQSTTILDVHGLGLKSLNKASRELIMRLQKIDGDNYPESLNRMFIINAGSGFRMLWNTIKTFLDPKTTAKIHVLSNKYQSKLLEIIDASELPEFLGGTCTCADQGGCMRSDKGPWKNPEILKMVQNGDHKCRRRSENEVTDEKTISEDEVVYSRKERLEKVSDMRASSIRLSRKHIDHPEMSPIREEVSVTKDYQEPYNFNDYAPMVEKTMDSPWHKEVDSDKLAVSKAAGTYATHDELKIPDGSHLFTGVMAFVTGIATMVRLTRNVPRKLTDSTFYSKPTYCEDETMVTAQPSTPAVSVADFKSALKRMAELEERVNVLSMKPATMPPEKEEMLNAALNRVDVLENELAATKKALEESLSRQEELVAYLEKKKKKKSLLVNQEMQDAPEDAQVLRLSMIFGSPRPVHS</sequence>
<dbReference type="Pfam" id="PF00650">
    <property type="entry name" value="CRAL_TRIO"/>
    <property type="match status" value="1"/>
</dbReference>
<dbReference type="SUPFAM" id="SSF52087">
    <property type="entry name" value="CRAL/TRIO domain"/>
    <property type="match status" value="1"/>
</dbReference>
<evidence type="ECO:0000256" key="6">
    <source>
        <dbReference type="ARBA" id="ARBA00023054"/>
    </source>
</evidence>
<gene>
    <name evidence="11" type="ORF">FNV43_RR18999</name>
</gene>
<keyword evidence="4" id="KW-0653">Protein transport</keyword>
<comment type="subcellular location">
    <subcellularLocation>
        <location evidence="1">Cell membrane</location>
        <topology evidence="1">Peripheral membrane protein</topology>
    </subcellularLocation>
    <subcellularLocation>
        <location evidence="2">Golgi apparatus membrane</location>
        <topology evidence="2">Peripheral membrane protein</topology>
    </subcellularLocation>
</comment>
<dbReference type="AlphaFoldDB" id="A0A8K0GWV0"/>
<comment type="similarity">
    <text evidence="7">Belongs to the SFH family.</text>
</comment>
<evidence type="ECO:0000256" key="9">
    <source>
        <dbReference type="SAM" id="MobiDB-lite"/>
    </source>
</evidence>
<proteinExistence type="inferred from homology"/>
<keyword evidence="5" id="KW-0333">Golgi apparatus</keyword>
<dbReference type="CDD" id="cd00170">
    <property type="entry name" value="SEC14"/>
    <property type="match status" value="1"/>
</dbReference>